<dbReference type="InterPro" id="IPR036388">
    <property type="entry name" value="WH-like_DNA-bd_sf"/>
</dbReference>
<feature type="domain" description="HTH gntR-type" evidence="4">
    <location>
        <begin position="21"/>
        <end position="89"/>
    </location>
</feature>
<evidence type="ECO:0000259" key="4">
    <source>
        <dbReference type="PROSITE" id="PS50949"/>
    </source>
</evidence>
<dbReference type="Gene3D" id="1.10.10.10">
    <property type="entry name" value="Winged helix-like DNA-binding domain superfamily/Winged helix DNA-binding domain"/>
    <property type="match status" value="1"/>
</dbReference>
<evidence type="ECO:0000256" key="1">
    <source>
        <dbReference type="ARBA" id="ARBA00023015"/>
    </source>
</evidence>
<dbReference type="SMART" id="SM00345">
    <property type="entry name" value="HTH_GNTR"/>
    <property type="match status" value="1"/>
</dbReference>
<keyword evidence="2" id="KW-0238">DNA-binding</keyword>
<dbReference type="InterPro" id="IPR000524">
    <property type="entry name" value="Tscrpt_reg_HTH_GntR"/>
</dbReference>
<dbReference type="Proteomes" id="UP001595556">
    <property type="component" value="Unassembled WGS sequence"/>
</dbReference>
<dbReference type="PANTHER" id="PTHR38445:SF7">
    <property type="entry name" value="GNTR-FAMILY TRANSCRIPTIONAL REGULATOR"/>
    <property type="match status" value="1"/>
</dbReference>
<gene>
    <name evidence="5" type="ORF">ACFOEN_14565</name>
</gene>
<dbReference type="PROSITE" id="PS50949">
    <property type="entry name" value="HTH_GNTR"/>
    <property type="match status" value="1"/>
</dbReference>
<reference evidence="6" key="1">
    <citation type="journal article" date="2019" name="Int. J. Syst. Evol. Microbiol.">
        <title>The Global Catalogue of Microorganisms (GCM) 10K type strain sequencing project: providing services to taxonomists for standard genome sequencing and annotation.</title>
        <authorList>
            <consortium name="The Broad Institute Genomics Platform"/>
            <consortium name="The Broad Institute Genome Sequencing Center for Infectious Disease"/>
            <person name="Wu L."/>
            <person name="Ma J."/>
        </authorList>
    </citation>
    <scope>NUCLEOTIDE SEQUENCE [LARGE SCALE GENOMIC DNA]</scope>
    <source>
        <strain evidence="6">KCTC 52168</strain>
    </source>
</reference>
<evidence type="ECO:0000313" key="5">
    <source>
        <dbReference type="EMBL" id="MFC3148853.1"/>
    </source>
</evidence>
<dbReference type="Pfam" id="PF00392">
    <property type="entry name" value="GntR"/>
    <property type="match status" value="1"/>
</dbReference>
<dbReference type="SUPFAM" id="SSF46785">
    <property type="entry name" value="Winged helix' DNA-binding domain"/>
    <property type="match status" value="1"/>
</dbReference>
<protein>
    <submittedName>
        <fullName evidence="5">GntR family transcriptional regulator</fullName>
    </submittedName>
</protein>
<organism evidence="5 6">
    <name type="scientific">Piscinibacterium candidicorallinum</name>
    <dbReference type="NCBI Taxonomy" id="1793872"/>
    <lineage>
        <taxon>Bacteria</taxon>
        <taxon>Pseudomonadati</taxon>
        <taxon>Pseudomonadota</taxon>
        <taxon>Betaproteobacteria</taxon>
        <taxon>Burkholderiales</taxon>
        <taxon>Piscinibacterium</taxon>
    </lineage>
</organism>
<keyword evidence="6" id="KW-1185">Reference proteome</keyword>
<dbReference type="PANTHER" id="PTHR38445">
    <property type="entry name" value="HTH-TYPE TRANSCRIPTIONAL REPRESSOR YTRA"/>
    <property type="match status" value="1"/>
</dbReference>
<dbReference type="CDD" id="cd07377">
    <property type="entry name" value="WHTH_GntR"/>
    <property type="match status" value="1"/>
</dbReference>
<name>A0ABV7H7Z1_9BURK</name>
<sequence length="138" mass="14557">MPPRPGISASALFSVNTGAGEPIYRQLMDQVRRLIAAGQLVPGDSLPSVRDVAETFAVNPMTVSKAYSLLEAAGVLARQRGLGMVVAQGTATAQGMDSRLNLLQPTLEKAALEAAQLEIPAEEALALFARLLKEGRSE</sequence>
<dbReference type="InterPro" id="IPR036390">
    <property type="entry name" value="WH_DNA-bd_sf"/>
</dbReference>
<keyword evidence="3" id="KW-0804">Transcription</keyword>
<evidence type="ECO:0000256" key="2">
    <source>
        <dbReference type="ARBA" id="ARBA00023125"/>
    </source>
</evidence>
<evidence type="ECO:0000256" key="3">
    <source>
        <dbReference type="ARBA" id="ARBA00023163"/>
    </source>
</evidence>
<accession>A0ABV7H7Z1</accession>
<evidence type="ECO:0000313" key="6">
    <source>
        <dbReference type="Proteomes" id="UP001595556"/>
    </source>
</evidence>
<dbReference type="EMBL" id="JBHRTI010000010">
    <property type="protein sequence ID" value="MFC3148853.1"/>
    <property type="molecule type" value="Genomic_DNA"/>
</dbReference>
<keyword evidence="1" id="KW-0805">Transcription regulation</keyword>
<dbReference type="RefSeq" id="WP_377305172.1">
    <property type="nucleotide sequence ID" value="NZ_CP180191.1"/>
</dbReference>
<comment type="caution">
    <text evidence="5">The sequence shown here is derived from an EMBL/GenBank/DDBJ whole genome shotgun (WGS) entry which is preliminary data.</text>
</comment>
<proteinExistence type="predicted"/>